<evidence type="ECO:0000313" key="2">
    <source>
        <dbReference type="Proteomes" id="UP000694402"/>
    </source>
</evidence>
<reference evidence="1" key="3">
    <citation type="submission" date="2025-09" db="UniProtKB">
        <authorList>
            <consortium name="Ensembl"/>
        </authorList>
    </citation>
    <scope>IDENTIFICATION</scope>
</reference>
<dbReference type="AlphaFoldDB" id="A0A8C8JJX4"/>
<protein>
    <submittedName>
        <fullName evidence="1">Uncharacterized protein</fullName>
    </submittedName>
</protein>
<dbReference type="Proteomes" id="UP000694402">
    <property type="component" value="Unassembled WGS sequence"/>
</dbReference>
<proteinExistence type="predicted"/>
<accession>A0A8C8JJX4</accession>
<reference evidence="2" key="1">
    <citation type="journal article" date="2018" name="PLoS ONE">
        <title>Chinook salmon (Oncorhynchus tshawytscha) genome and transcriptome.</title>
        <authorList>
            <person name="Christensen K.A."/>
            <person name="Leong J.S."/>
            <person name="Sakhrani D."/>
            <person name="Biagi C.A."/>
            <person name="Minkley D.R."/>
            <person name="Withler R.E."/>
            <person name="Rondeau E.B."/>
            <person name="Koop B.F."/>
            <person name="Devlin R.H."/>
        </authorList>
    </citation>
    <scope>NUCLEOTIDE SEQUENCE [LARGE SCALE GENOMIC DNA]</scope>
</reference>
<name>A0A8C8JJX4_ONCTS</name>
<organism evidence="1 2">
    <name type="scientific">Oncorhynchus tshawytscha</name>
    <name type="common">Chinook salmon</name>
    <name type="synonym">Salmo tshawytscha</name>
    <dbReference type="NCBI Taxonomy" id="74940"/>
    <lineage>
        <taxon>Eukaryota</taxon>
        <taxon>Metazoa</taxon>
        <taxon>Chordata</taxon>
        <taxon>Craniata</taxon>
        <taxon>Vertebrata</taxon>
        <taxon>Euteleostomi</taxon>
        <taxon>Actinopterygii</taxon>
        <taxon>Neopterygii</taxon>
        <taxon>Teleostei</taxon>
        <taxon>Protacanthopterygii</taxon>
        <taxon>Salmoniformes</taxon>
        <taxon>Salmonidae</taxon>
        <taxon>Salmoninae</taxon>
        <taxon>Oncorhynchus</taxon>
    </lineage>
</organism>
<reference evidence="1" key="2">
    <citation type="submission" date="2025-08" db="UniProtKB">
        <authorList>
            <consortium name="Ensembl"/>
        </authorList>
    </citation>
    <scope>IDENTIFICATION</scope>
</reference>
<sequence length="141" mass="15960">GVGSGTVVMETVDMERVRRNQENISLVKHKKQLQAPSVGVTSELERVRQNQENISSYMLALTKSTTTTMYQYDHQLLLSYFRLLRFNPTYFCALQVKYQRGKKEMKGRSCGELDTPGLITMKLLSSVSIMGCSVSVRIQAT</sequence>
<evidence type="ECO:0000313" key="1">
    <source>
        <dbReference type="Ensembl" id="ENSOTSP00005148448.1"/>
    </source>
</evidence>
<dbReference type="Ensembl" id="ENSOTST00005135374.1">
    <property type="protein sequence ID" value="ENSOTSP00005148448.1"/>
    <property type="gene ID" value="ENSOTSG00005062212.1"/>
</dbReference>
<keyword evidence="2" id="KW-1185">Reference proteome</keyword>
<dbReference type="GeneTree" id="ENSGT01110000268994"/>